<feature type="region of interest" description="Disordered" evidence="2">
    <location>
        <begin position="1544"/>
        <end position="1583"/>
    </location>
</feature>
<keyword evidence="4" id="KW-1185">Reference proteome</keyword>
<name>A0A388M4P5_CHABU</name>
<feature type="region of interest" description="Disordered" evidence="2">
    <location>
        <begin position="1608"/>
        <end position="1645"/>
    </location>
</feature>
<feature type="compositionally biased region" description="Basic and acidic residues" evidence="2">
    <location>
        <begin position="1432"/>
        <end position="1450"/>
    </location>
</feature>
<feature type="region of interest" description="Disordered" evidence="2">
    <location>
        <begin position="1223"/>
        <end position="1242"/>
    </location>
</feature>
<dbReference type="Gramene" id="GBG89540">
    <property type="protein sequence ID" value="GBG89540"/>
    <property type="gene ID" value="CBR_g49330"/>
</dbReference>
<feature type="compositionally biased region" description="Basic and acidic residues" evidence="2">
    <location>
        <begin position="54"/>
        <end position="80"/>
    </location>
</feature>
<dbReference type="PANTHER" id="PTHR36325:SF1">
    <property type="entry name" value="MYOSIN-2 HEAVY CHAIN-LIKE PROTEIN"/>
    <property type="match status" value="1"/>
</dbReference>
<feature type="compositionally biased region" description="Acidic residues" evidence="2">
    <location>
        <begin position="995"/>
        <end position="1011"/>
    </location>
</feature>
<feature type="region of interest" description="Disordered" evidence="2">
    <location>
        <begin position="39"/>
        <end position="87"/>
    </location>
</feature>
<feature type="region of interest" description="Disordered" evidence="2">
    <location>
        <begin position="1667"/>
        <end position="1697"/>
    </location>
</feature>
<feature type="region of interest" description="Disordered" evidence="2">
    <location>
        <begin position="1"/>
        <end position="26"/>
    </location>
</feature>
<evidence type="ECO:0000313" key="3">
    <source>
        <dbReference type="EMBL" id="GBG89540.1"/>
    </source>
</evidence>
<feature type="compositionally biased region" description="Low complexity" evidence="2">
    <location>
        <begin position="234"/>
        <end position="280"/>
    </location>
</feature>
<feature type="compositionally biased region" description="Basic and acidic residues" evidence="2">
    <location>
        <begin position="1476"/>
        <end position="1489"/>
    </location>
</feature>
<feature type="compositionally biased region" description="Low complexity" evidence="2">
    <location>
        <begin position="205"/>
        <end position="215"/>
    </location>
</feature>
<gene>
    <name evidence="3" type="ORF">CBR_g49330</name>
</gene>
<feature type="compositionally biased region" description="Gly residues" evidence="2">
    <location>
        <begin position="855"/>
        <end position="867"/>
    </location>
</feature>
<protein>
    <submittedName>
        <fullName evidence="3">Uncharacterized protein</fullName>
    </submittedName>
</protein>
<feature type="region of interest" description="Disordered" evidence="2">
    <location>
        <begin position="795"/>
        <end position="882"/>
    </location>
</feature>
<dbReference type="OrthoDB" id="2019579at2759"/>
<feature type="coiled-coil region" evidence="1">
    <location>
        <begin position="350"/>
        <end position="411"/>
    </location>
</feature>
<feature type="region of interest" description="Disordered" evidence="2">
    <location>
        <begin position="1318"/>
        <end position="1515"/>
    </location>
</feature>
<reference evidence="3 4" key="1">
    <citation type="journal article" date="2018" name="Cell">
        <title>The Chara Genome: Secondary Complexity and Implications for Plant Terrestrialization.</title>
        <authorList>
            <person name="Nishiyama T."/>
            <person name="Sakayama H."/>
            <person name="Vries J.D."/>
            <person name="Buschmann H."/>
            <person name="Saint-Marcoux D."/>
            <person name="Ullrich K.K."/>
            <person name="Haas F.B."/>
            <person name="Vanderstraeten L."/>
            <person name="Becker D."/>
            <person name="Lang D."/>
            <person name="Vosolsobe S."/>
            <person name="Rombauts S."/>
            <person name="Wilhelmsson P.K.I."/>
            <person name="Janitza P."/>
            <person name="Kern R."/>
            <person name="Heyl A."/>
            <person name="Rumpler F."/>
            <person name="Villalobos L.I.A.C."/>
            <person name="Clay J.M."/>
            <person name="Skokan R."/>
            <person name="Toyoda A."/>
            <person name="Suzuki Y."/>
            <person name="Kagoshima H."/>
            <person name="Schijlen E."/>
            <person name="Tajeshwar N."/>
            <person name="Catarino B."/>
            <person name="Hetherington A.J."/>
            <person name="Saltykova A."/>
            <person name="Bonnot C."/>
            <person name="Breuninger H."/>
            <person name="Symeonidi A."/>
            <person name="Radhakrishnan G.V."/>
            <person name="Van Nieuwerburgh F."/>
            <person name="Deforce D."/>
            <person name="Chang C."/>
            <person name="Karol K.G."/>
            <person name="Hedrich R."/>
            <person name="Ulvskov P."/>
            <person name="Glockner G."/>
            <person name="Delwiche C.F."/>
            <person name="Petrasek J."/>
            <person name="Van de Peer Y."/>
            <person name="Friml J."/>
            <person name="Beilby M."/>
            <person name="Dolan L."/>
            <person name="Kohara Y."/>
            <person name="Sugano S."/>
            <person name="Fujiyama A."/>
            <person name="Delaux P.-M."/>
            <person name="Quint M."/>
            <person name="TheiBen G."/>
            <person name="Hagemann M."/>
            <person name="Harholt J."/>
            <person name="Dunand C."/>
            <person name="Zachgo S."/>
            <person name="Langdale J."/>
            <person name="Maumus F."/>
            <person name="Straeten D.V.D."/>
            <person name="Gould S.B."/>
            <person name="Rensing S.A."/>
        </authorList>
    </citation>
    <scope>NUCLEOTIDE SEQUENCE [LARGE SCALE GENOMIC DNA]</scope>
    <source>
        <strain evidence="3 4">S276</strain>
    </source>
</reference>
<feature type="compositionally biased region" description="Polar residues" evidence="2">
    <location>
        <begin position="1818"/>
        <end position="1830"/>
    </location>
</feature>
<accession>A0A388M4P5</accession>
<comment type="caution">
    <text evidence="3">The sequence shown here is derived from an EMBL/GenBank/DDBJ whole genome shotgun (WGS) entry which is preliminary data.</text>
</comment>
<feature type="region of interest" description="Disordered" evidence="2">
    <location>
        <begin position="1726"/>
        <end position="1877"/>
    </location>
</feature>
<evidence type="ECO:0000256" key="1">
    <source>
        <dbReference type="SAM" id="Coils"/>
    </source>
</evidence>
<proteinExistence type="predicted"/>
<sequence length="1877" mass="198828">MMRLEDSNAPNNGAESEPCTAGKMLESEGSVLVVEHKKCTEREKGYETPGKPAVSEDQRERESIVPKSKGEREKELITRVDDDDLSTDAAEEGEIHLGGSQLPHGHVEVKKRESEERLDCPGIEVKVLLSSGCVSTSAGDLDSGGEEGCASKCDLTSSSSRVKNSADGGVEACMPRNGVDPTEGCSGGILLKGISELAASLSPHPSSIAADLSPPSSIPAPPPTATSCESKGMLESSPSSSLNNTSSLTSPLSPQSSTLESAPSSISSSQQQQAPRSAAATLQTPRALRLTRSAQRGGPRMSTRPQPSPLRWFPRVKGESYLERKIRMLQEQEAPKLSLGGLLGGGYMHFTRLQREKKAAAEAAAKASEARKDAMVEVSWCRILEAAGVTSAEADKRADEAEARAKEAVAAAEALGLVVDGPCRSSSGTLLPGVRLKDVIISSMMSAVEVEREVVVALKAVLMKQGLLGAPDLESARSVETQGGGCKEAGREQQGKEQKAISSLLDASKARHVRNAAEEGCTDEVSRLALQFAALPTGGEDRTGSMNVTRELEEGLANLAINEERPLLEIATESRQKKTERACSGRFGMESESFVVDPMRSLACDSVNAMGGTLESNKEGVEKTEGGVLGEFSEGNLKRGGHETQENEAILCALALKEEGVGKAEVQTLRLSSKEDSLETGLHVNEGTLCEKDLSGTKDDGFVVGPSCQEPIGSDGGKGVLEEKRAMVAAGEAVRDSRSLKVEAELDPSMSTAECGDHRVDEEVPVASGLCTGGGEQHEQEVKEGFMNIVGSEGVRPTAQVDEDEEGGEGCGKHTKEAPAASELCLEGGRGQYEGGLKEGSMSKEGSDGAHPASPGGGGNEQEGGDGTVWMTPPVRTKRKGRRHAGRRLYRYRVPKCLLASLDDFYEQCLINFHDVEEGDEVLYVTPGNDKLSIRFSKDGLILADAAPRAAAVESNEKVGDSDAQDDDSEYVYLESFPGEGILAFGEQQEGSTSDGEDEGEEDDEEDDEGGELQMGQDEGLVRVGHDSVPLEMVKLMTLRIAKFNAEQLAAIASVVVTRGVGDIMKILEMGNSPQNDNDGDGLTTNNKKVADENVGSSLGDILVKKVSRLEIEKAEAIAKSVKEGDHHRAKPGANRRSADADTACGGGLGDILVKKMSRLEIEKAEAIAKSAIQGNGHRTKVGASRKDLCGNAHSGGGLESILVKKMSRLEREKAEAAARAAAQAEGQPGSLGRKQEGVGRGKKVECMPSLDSMLTKKHVPRFQAELERAKQTAKCLQQAEAKKEVGKAPFRARTSRQTCEEGSGLGDVLVKHVSKLQKEKNAAAQSRGKMTPPLPRSSTASPLRKKVRTSGGDFDGKGLGDILPKRSGIKAKKEDKTTTEPADPGQHQLGDGVSQECGGGENGSSACIEGPHDTKAAVQQPAEGVLADEESGGRERGSSVCIEDPHDTKPSVQQPVEGVSADEERVCSESPQDAPVEKELESDSKVEHSGQSAGTPSVTGRTVGTKSGRKAFQQSAAMGSLSDILVRRKSRLEMEVEAAALASAKDATRQPVAVRSPRGSAGSRSYRVKSGKAGDDAAAGSGLGDILVKSTSRLEREKLACAAEARKSAESGLGVDRSQNGAVKVGGAGRLARKSLSDSNDYNSKSLDEVLVKRRTRLEEEILAASLARGTRDEKRNQRGSSGRKQVPVDNNLPGLSTYLVKTPTKLEREVEAVRLGYPVDDTHAVQHHGDCSPSENPLMKAPSTPTESCVVDKDSSHLASVNTPAHEEKENSSAEKLVTNSSALQKVDEKEVNVLDRVSGAPSTKVNAKPRLSVGDGQSSVQPPSSATGPRRGRRADSEADVWGGISLDTMKKHKSRLQREQEAWRTAEAQMRGK</sequence>
<evidence type="ECO:0000313" key="4">
    <source>
        <dbReference type="Proteomes" id="UP000265515"/>
    </source>
</evidence>
<dbReference type="EMBL" id="BFEA01000744">
    <property type="protein sequence ID" value="GBG89540.1"/>
    <property type="molecule type" value="Genomic_DNA"/>
</dbReference>
<organism evidence="3 4">
    <name type="scientific">Chara braunii</name>
    <name type="common">Braun's stonewort</name>
    <dbReference type="NCBI Taxonomy" id="69332"/>
    <lineage>
        <taxon>Eukaryota</taxon>
        <taxon>Viridiplantae</taxon>
        <taxon>Streptophyta</taxon>
        <taxon>Charophyceae</taxon>
        <taxon>Charales</taxon>
        <taxon>Characeae</taxon>
        <taxon>Chara</taxon>
    </lineage>
</organism>
<keyword evidence="1" id="KW-0175">Coiled coil</keyword>
<dbReference type="Proteomes" id="UP000265515">
    <property type="component" value="Unassembled WGS sequence"/>
</dbReference>
<feature type="region of interest" description="Disordered" evidence="2">
    <location>
        <begin position="204"/>
        <end position="312"/>
    </location>
</feature>
<dbReference type="STRING" id="69332.A0A388M4P5"/>
<feature type="region of interest" description="Disordered" evidence="2">
    <location>
        <begin position="1123"/>
        <end position="1142"/>
    </location>
</feature>
<feature type="compositionally biased region" description="Polar residues" evidence="2">
    <location>
        <begin position="1490"/>
        <end position="1506"/>
    </location>
</feature>
<feature type="region of interest" description="Disordered" evidence="2">
    <location>
        <begin position="984"/>
        <end position="1022"/>
    </location>
</feature>
<dbReference type="PANTHER" id="PTHR36325">
    <property type="entry name" value="MYOSIN-2 HEAVY CHAIN-LIKE PROTEIN"/>
    <property type="match status" value="1"/>
</dbReference>
<evidence type="ECO:0000256" key="2">
    <source>
        <dbReference type="SAM" id="MobiDB-lite"/>
    </source>
</evidence>